<dbReference type="GO" id="GO:0070189">
    <property type="term" value="P:kynurenine metabolic process"/>
    <property type="evidence" value="ECO:0007669"/>
    <property type="project" value="TreeGrafter"/>
</dbReference>
<keyword evidence="7" id="KW-0472">Membrane</keyword>
<comment type="caution">
    <text evidence="9">The sequence shown here is derived from an EMBL/GenBank/DDBJ whole genome shotgun (WGS) entry which is preliminary data.</text>
</comment>
<dbReference type="Pfam" id="PF01494">
    <property type="entry name" value="FAD_binding_3"/>
    <property type="match status" value="1"/>
</dbReference>
<dbReference type="PROSITE" id="PS51257">
    <property type="entry name" value="PROKAR_LIPOPROTEIN"/>
    <property type="match status" value="1"/>
</dbReference>
<comment type="cofactor">
    <cofactor evidence="1">
        <name>FAD</name>
        <dbReference type="ChEBI" id="CHEBI:57692"/>
    </cofactor>
</comment>
<evidence type="ECO:0000256" key="5">
    <source>
        <dbReference type="ARBA" id="ARBA00023002"/>
    </source>
</evidence>
<feature type="transmembrane region" description="Helical" evidence="7">
    <location>
        <begin position="20"/>
        <end position="40"/>
    </location>
</feature>
<dbReference type="GO" id="GO:0071949">
    <property type="term" value="F:FAD binding"/>
    <property type="evidence" value="ECO:0007669"/>
    <property type="project" value="InterPro"/>
</dbReference>
<feature type="transmembrane region" description="Helical" evidence="7">
    <location>
        <begin position="377"/>
        <end position="395"/>
    </location>
</feature>
<evidence type="ECO:0000256" key="3">
    <source>
        <dbReference type="ARBA" id="ARBA00022827"/>
    </source>
</evidence>
<reference evidence="9" key="1">
    <citation type="journal article" date="2020" name="bioRxiv">
        <title>Chromosome-level reference genome of the European wasp spider Argiope bruennichi: a resource for studies on range expansion and evolutionary adaptation.</title>
        <authorList>
            <person name="Sheffer M.M."/>
            <person name="Hoppe A."/>
            <person name="Krehenwinkel H."/>
            <person name="Uhl G."/>
            <person name="Kuss A.W."/>
            <person name="Jensen L."/>
            <person name="Jensen C."/>
            <person name="Gillespie R.G."/>
            <person name="Hoff K.J."/>
            <person name="Prost S."/>
        </authorList>
    </citation>
    <scope>NUCLEOTIDE SEQUENCE</scope>
</reference>
<keyword evidence="4" id="KW-0521">NADP</keyword>
<keyword evidence="2" id="KW-0285">Flavoprotein</keyword>
<keyword evidence="10" id="KW-1185">Reference proteome</keyword>
<name>A0A8T0E622_ARGBR</name>
<sequence length="397" mass="45633">MKQKHLGPLMAMEKKDLEVSIIGGGLVGSLCACILGNQGIRVKVYEYRSGGIRNAEIVEGRSMNLLLSERGLSALRLAGMKEEAIIDLTIPIKGRILHTKDGQKIPFLSDRTGRYVYSIIRKDLNEVIIAAAKENPNIDIFFKHKFINYDFKINKFQIMRPDEPRKKLTQPVFFELVYELAIPPTSTGEFAMEGDFLHFWPRENFMLTALPNRDCSYTVSLFMPFEMFEQFNTPEKLFQLFKENFPDAIPLIGKEKLIADFFKAKPSSMVSVKGFEDCEILSELLSTYNYDLKKVLPEYTRRRQKDAEIICDLARATFNVMKLHTSKKFLLLSKLDNLLNTIFPRSWIVLSTEVTFSKMPYSQCFARKQKQDKIVSTVLWSVVIVGFCFAVSMFARL</sequence>
<keyword evidence="5" id="KW-0560">Oxidoreductase</keyword>
<keyword evidence="7" id="KW-0812">Transmembrane</keyword>
<organism evidence="9 10">
    <name type="scientific">Argiope bruennichi</name>
    <name type="common">Wasp spider</name>
    <name type="synonym">Aranea bruennichi</name>
    <dbReference type="NCBI Taxonomy" id="94029"/>
    <lineage>
        <taxon>Eukaryota</taxon>
        <taxon>Metazoa</taxon>
        <taxon>Ecdysozoa</taxon>
        <taxon>Arthropoda</taxon>
        <taxon>Chelicerata</taxon>
        <taxon>Arachnida</taxon>
        <taxon>Araneae</taxon>
        <taxon>Araneomorphae</taxon>
        <taxon>Entelegynae</taxon>
        <taxon>Araneoidea</taxon>
        <taxon>Araneidae</taxon>
        <taxon>Argiope</taxon>
    </lineage>
</organism>
<dbReference type="InterPro" id="IPR002938">
    <property type="entry name" value="FAD-bd"/>
</dbReference>
<feature type="domain" description="FAD-binding" evidence="8">
    <location>
        <begin position="17"/>
        <end position="147"/>
    </location>
</feature>
<evidence type="ECO:0000256" key="1">
    <source>
        <dbReference type="ARBA" id="ARBA00001974"/>
    </source>
</evidence>
<gene>
    <name evidence="9" type="ORF">HNY73_019760</name>
</gene>
<keyword evidence="6" id="KW-0503">Monooxygenase</keyword>
<evidence type="ECO:0000256" key="6">
    <source>
        <dbReference type="ARBA" id="ARBA00023033"/>
    </source>
</evidence>
<keyword evidence="7" id="KW-1133">Transmembrane helix</keyword>
<evidence type="ECO:0000256" key="4">
    <source>
        <dbReference type="ARBA" id="ARBA00022857"/>
    </source>
</evidence>
<dbReference type="AlphaFoldDB" id="A0A8T0E622"/>
<dbReference type="GO" id="GO:0005741">
    <property type="term" value="C:mitochondrial outer membrane"/>
    <property type="evidence" value="ECO:0007669"/>
    <property type="project" value="TreeGrafter"/>
</dbReference>
<reference evidence="9" key="2">
    <citation type="submission" date="2020-06" db="EMBL/GenBank/DDBJ databases">
        <authorList>
            <person name="Sheffer M."/>
        </authorList>
    </citation>
    <scope>NUCLEOTIDE SEQUENCE</scope>
</reference>
<evidence type="ECO:0000313" key="10">
    <source>
        <dbReference type="Proteomes" id="UP000807504"/>
    </source>
</evidence>
<accession>A0A8T0E622</accession>
<evidence type="ECO:0000256" key="7">
    <source>
        <dbReference type="SAM" id="Phobius"/>
    </source>
</evidence>
<evidence type="ECO:0000256" key="2">
    <source>
        <dbReference type="ARBA" id="ARBA00022630"/>
    </source>
</evidence>
<proteinExistence type="predicted"/>
<dbReference type="PANTHER" id="PTHR46028">
    <property type="entry name" value="KYNURENINE 3-MONOOXYGENASE"/>
    <property type="match status" value="1"/>
</dbReference>
<evidence type="ECO:0000313" key="9">
    <source>
        <dbReference type="EMBL" id="KAF8766726.1"/>
    </source>
</evidence>
<dbReference type="SUPFAM" id="SSF51905">
    <property type="entry name" value="FAD/NAD(P)-binding domain"/>
    <property type="match status" value="1"/>
</dbReference>
<dbReference type="PANTHER" id="PTHR46028:SF2">
    <property type="entry name" value="KYNURENINE 3-MONOOXYGENASE"/>
    <property type="match status" value="1"/>
</dbReference>
<keyword evidence="3" id="KW-0274">FAD</keyword>
<dbReference type="GO" id="GO:0004502">
    <property type="term" value="F:kynurenine 3-monooxygenase activity"/>
    <property type="evidence" value="ECO:0007669"/>
    <property type="project" value="TreeGrafter"/>
</dbReference>
<dbReference type="InterPro" id="IPR036188">
    <property type="entry name" value="FAD/NAD-bd_sf"/>
</dbReference>
<protein>
    <submittedName>
        <fullName evidence="9">Kynurenine 3-monooxygenase like protein</fullName>
    </submittedName>
</protein>
<evidence type="ECO:0000259" key="8">
    <source>
        <dbReference type="Pfam" id="PF01494"/>
    </source>
</evidence>
<dbReference type="EMBL" id="JABXBU010002230">
    <property type="protein sequence ID" value="KAF8766726.1"/>
    <property type="molecule type" value="Genomic_DNA"/>
</dbReference>
<dbReference type="Gene3D" id="3.50.50.60">
    <property type="entry name" value="FAD/NAD(P)-binding domain"/>
    <property type="match status" value="2"/>
</dbReference>
<dbReference type="Proteomes" id="UP000807504">
    <property type="component" value="Unassembled WGS sequence"/>
</dbReference>